<gene>
    <name evidence="1" type="ORF">OBBRIDRAFT_814321</name>
</gene>
<reference evidence="1 2" key="1">
    <citation type="submission" date="2016-07" db="EMBL/GenBank/DDBJ databases">
        <title>Draft genome of the white-rot fungus Obba rivulosa 3A-2.</title>
        <authorList>
            <consortium name="DOE Joint Genome Institute"/>
            <person name="Miettinen O."/>
            <person name="Riley R."/>
            <person name="Acob R."/>
            <person name="Barry K."/>
            <person name="Cullen D."/>
            <person name="De Vries R."/>
            <person name="Hainaut M."/>
            <person name="Hatakka A."/>
            <person name="Henrissat B."/>
            <person name="Hilden K."/>
            <person name="Kuo R."/>
            <person name="Labutti K."/>
            <person name="Lipzen A."/>
            <person name="Makela M.R."/>
            <person name="Sandor L."/>
            <person name="Spatafora J.W."/>
            <person name="Grigoriev I.V."/>
            <person name="Hibbett D.S."/>
        </authorList>
    </citation>
    <scope>NUCLEOTIDE SEQUENCE [LARGE SCALE GENOMIC DNA]</scope>
    <source>
        <strain evidence="1 2">3A-2</strain>
    </source>
</reference>
<sequence>MCPNFCMAYTGPYSGLDTCLYCCTPQYFLSSSPIRANKSHSDNSWCHNCRHSIALLRNATSALLQELEQNTGQGSDYLDAVRRGDVQDDDVYLMLSLDSAQLYASKQSDCWVYIWVIINLSPDKQYKKKYILSSSIISGPNKPKNIDSFLFLGIYHLSTIMCDGLSIWDAHNNCKRECHLYCKCLSCNKPSTGQNYLVAK</sequence>
<dbReference type="AlphaFoldDB" id="A0A8E2ALZ3"/>
<evidence type="ECO:0000313" key="2">
    <source>
        <dbReference type="Proteomes" id="UP000250043"/>
    </source>
</evidence>
<evidence type="ECO:0000313" key="1">
    <source>
        <dbReference type="EMBL" id="OCH86961.1"/>
    </source>
</evidence>
<protein>
    <submittedName>
        <fullName evidence="1">Uncharacterized protein</fullName>
    </submittedName>
</protein>
<proteinExistence type="predicted"/>
<organism evidence="1 2">
    <name type="scientific">Obba rivulosa</name>
    <dbReference type="NCBI Taxonomy" id="1052685"/>
    <lineage>
        <taxon>Eukaryota</taxon>
        <taxon>Fungi</taxon>
        <taxon>Dikarya</taxon>
        <taxon>Basidiomycota</taxon>
        <taxon>Agaricomycotina</taxon>
        <taxon>Agaricomycetes</taxon>
        <taxon>Polyporales</taxon>
        <taxon>Gelatoporiaceae</taxon>
        <taxon>Obba</taxon>
    </lineage>
</organism>
<dbReference type="OrthoDB" id="3261594at2759"/>
<dbReference type="EMBL" id="KV722504">
    <property type="protein sequence ID" value="OCH86961.1"/>
    <property type="molecule type" value="Genomic_DNA"/>
</dbReference>
<keyword evidence="2" id="KW-1185">Reference proteome</keyword>
<accession>A0A8E2ALZ3</accession>
<name>A0A8E2ALZ3_9APHY</name>
<dbReference type="Proteomes" id="UP000250043">
    <property type="component" value="Unassembled WGS sequence"/>
</dbReference>